<dbReference type="OrthoDB" id="6056921at2"/>
<evidence type="ECO:0000313" key="2">
    <source>
        <dbReference type="EMBL" id="CAA0118304.1"/>
    </source>
</evidence>
<dbReference type="Proteomes" id="UP000441399">
    <property type="component" value="Unassembled WGS sequence"/>
</dbReference>
<name>A0A5S9QJD1_9GAMM</name>
<accession>A0A5S9QJD1</accession>
<proteinExistence type="predicted"/>
<evidence type="ECO:0000313" key="3">
    <source>
        <dbReference type="Proteomes" id="UP000441399"/>
    </source>
</evidence>
<keyword evidence="1" id="KW-0732">Signal</keyword>
<keyword evidence="3" id="KW-1185">Reference proteome</keyword>
<feature type="signal peptide" evidence="1">
    <location>
        <begin position="1"/>
        <end position="22"/>
    </location>
</feature>
<gene>
    <name evidence="2" type="ORF">OPDIPICF_02074</name>
</gene>
<feature type="chain" id="PRO_5024928564" evidence="1">
    <location>
        <begin position="23"/>
        <end position="604"/>
    </location>
</feature>
<organism evidence="2 3">
    <name type="scientific">BD1-7 clade bacterium</name>
    <dbReference type="NCBI Taxonomy" id="2029982"/>
    <lineage>
        <taxon>Bacteria</taxon>
        <taxon>Pseudomonadati</taxon>
        <taxon>Pseudomonadota</taxon>
        <taxon>Gammaproteobacteria</taxon>
        <taxon>Cellvibrionales</taxon>
        <taxon>Spongiibacteraceae</taxon>
        <taxon>BD1-7 clade</taxon>
    </lineage>
</organism>
<dbReference type="PROSITE" id="PS51257">
    <property type="entry name" value="PROKAR_LIPOPROTEIN"/>
    <property type="match status" value="1"/>
</dbReference>
<dbReference type="AlphaFoldDB" id="A0A5S9QJD1"/>
<reference evidence="2 3" key="1">
    <citation type="submission" date="2019-11" db="EMBL/GenBank/DDBJ databases">
        <authorList>
            <person name="Holert J."/>
        </authorList>
    </citation>
    <scope>NUCLEOTIDE SEQUENCE [LARGE SCALE GENOMIC DNA]</scope>
    <source>
        <strain evidence="2">SB11_3</strain>
    </source>
</reference>
<sequence>MQLTKKASVVVLVLTGFLSACDDESNDSSTKLQPLELTGQVIDAPLAGVEVERANQASQDTNSNGEFNYRLGEVCRMLIGKLPAYDDICKNHIGIRDLVLNQKKCGDDDSMLFNCNSHMNFARLVQTIDTDSNRDRVALPAFDPETRDWMRDIDFSQSHDEFENDARVMALAMRFNGSQAIRSVGKAYAHLTAASGSEHERARRFSDREFMEKRRFYLAKRMPDGSTEMQTMEFLPNNILIMSPGLVDFSQDMDNTTASRWKLLTSGHLAIGDGPLDSATILARKKISASTYRIAMAATTAAANESGVAANPTAQSRTLGVLSSNLDVIRALNISRDADDLIIPFTESGVSDAPYLYTVQQFRSAPTAAGTINNYISEALGLSENDWFIGYFALGNQTPPNFGTPASDCPNLESLIVDSENSTSTFGFITYSAEDDEFSCYSDGRSVLSKAVLDNCDGIASNFGLSRTFCSPFLRPIFERTVNSALSNADQTFSFEENGELRVSDSAHVASHAKNVFTYITRFAESVEQGTQTGNLICVDPENDVSSLRQCSKMSGNEAILFTDASAVTPANEANGVPGYQAAAQFAALCGDNDDICAILSSGN</sequence>
<dbReference type="EMBL" id="CACSIO010000034">
    <property type="protein sequence ID" value="CAA0118304.1"/>
    <property type="molecule type" value="Genomic_DNA"/>
</dbReference>
<evidence type="ECO:0000256" key="1">
    <source>
        <dbReference type="SAM" id="SignalP"/>
    </source>
</evidence>
<protein>
    <submittedName>
        <fullName evidence="2">Uncharacterized protein</fullName>
    </submittedName>
</protein>